<feature type="compositionally biased region" description="Polar residues" evidence="2">
    <location>
        <begin position="75"/>
        <end position="94"/>
    </location>
</feature>
<keyword evidence="4" id="KW-1185">Reference proteome</keyword>
<dbReference type="OrthoDB" id="122626at2759"/>
<sequence>MMALDWVNLPLDDGATALEAALALLDESSDGAESDLLAPMECLVCEGPECCHTSQHGESDASSLEDELLDTFTASAIGESQTSPVSVESTSTLDSARPRVSRQNNTTRVRRRNEILYLRDTVREMEETLGSMKRRKTEALVASTPEDGSMGALWHNLALRQQHQRQAAELENARLRSVLQTQVKVGKNLLRVLQRSSEDMIKASDTAPQHQHSMWHNTTEEQLFAPMGTFYAQSATAFSSPQFAVNAKPFRDIKVVEATDTSVAMVLHVNWVFPFSFDRVLPAFWLAATKQRAERCAQFYPSTPSSSDTIFSVFNSKKTNADPSAISTMHGKIAIKRFHDGAANGPAVFISHMHADLTTADTVALENGVSLCGVAWVRIQEVPREGASPMTQEGSSSLDDEVLQAIMTNAINEAQTPPASLRANPTRSSYQWTPLGNRPHDSTGVRRRHEIRYLHDKVQEMEETLRTAKRQRTEALVATSVAWHHLAVRQQHQRRLAELENARLRSVLQTQIKVAKDMLRALQDNRQQMSESLERVAKERRPRWYNTSDKRLLAPMDAFYAQTPSVFPSPKFAFDAKPFRDLGIVEAADTYATLLLHVNWVFPYAFRRVLPAFWQAASQQVSQQNATVQRNAPSSTALCPQPLISVFNSTSTSSNPCAVSAIHGKVAIKRFHDPNSQSSAVFISHMHADLTTADAASPESDVTLCGVAWIRIQEIPQDEASLASPLTQVQISRRLSLEIYDGAVAPQQHVGALTHCVLSQIEAELVWKQQAIENLLFS</sequence>
<dbReference type="EMBL" id="SPLM01000109">
    <property type="protein sequence ID" value="TMW59840.1"/>
    <property type="molecule type" value="Genomic_DNA"/>
</dbReference>
<feature type="coiled-coil region" evidence="1">
    <location>
        <begin position="505"/>
        <end position="539"/>
    </location>
</feature>
<dbReference type="Proteomes" id="UP000794436">
    <property type="component" value="Unassembled WGS sequence"/>
</dbReference>
<gene>
    <name evidence="3" type="ORF">Poli38472_004909</name>
</gene>
<feature type="coiled-coil region" evidence="1">
    <location>
        <begin position="451"/>
        <end position="478"/>
    </location>
</feature>
<dbReference type="AlphaFoldDB" id="A0A8K1CBN0"/>
<name>A0A8K1CBN0_PYTOL</name>
<evidence type="ECO:0000313" key="4">
    <source>
        <dbReference type="Proteomes" id="UP000794436"/>
    </source>
</evidence>
<feature type="compositionally biased region" description="Polar residues" evidence="2">
    <location>
        <begin position="417"/>
        <end position="434"/>
    </location>
</feature>
<feature type="region of interest" description="Disordered" evidence="2">
    <location>
        <begin position="75"/>
        <end position="105"/>
    </location>
</feature>
<accession>A0A8K1CBN0</accession>
<reference evidence="3" key="1">
    <citation type="submission" date="2019-03" db="EMBL/GenBank/DDBJ databases">
        <title>Long read genome sequence of the mycoparasitic Pythium oligandrum ATCC 38472 isolated from sugarbeet rhizosphere.</title>
        <authorList>
            <person name="Gaulin E."/>
        </authorList>
    </citation>
    <scope>NUCLEOTIDE SEQUENCE</scope>
    <source>
        <strain evidence="3">ATCC 38472_TT</strain>
    </source>
</reference>
<dbReference type="PANTHER" id="PTHR35796:SF3">
    <property type="entry name" value="BHLH DOMAIN-CONTAINING PROTEIN"/>
    <property type="match status" value="1"/>
</dbReference>
<evidence type="ECO:0000313" key="3">
    <source>
        <dbReference type="EMBL" id="TMW59840.1"/>
    </source>
</evidence>
<evidence type="ECO:0000256" key="2">
    <source>
        <dbReference type="SAM" id="MobiDB-lite"/>
    </source>
</evidence>
<keyword evidence="1" id="KW-0175">Coiled coil</keyword>
<protein>
    <submittedName>
        <fullName evidence="3">Uncharacterized protein</fullName>
    </submittedName>
</protein>
<comment type="caution">
    <text evidence="3">The sequence shown here is derived from an EMBL/GenBank/DDBJ whole genome shotgun (WGS) entry which is preliminary data.</text>
</comment>
<organism evidence="3 4">
    <name type="scientific">Pythium oligandrum</name>
    <name type="common">Mycoparasitic fungus</name>
    <dbReference type="NCBI Taxonomy" id="41045"/>
    <lineage>
        <taxon>Eukaryota</taxon>
        <taxon>Sar</taxon>
        <taxon>Stramenopiles</taxon>
        <taxon>Oomycota</taxon>
        <taxon>Peronosporomycetes</taxon>
        <taxon>Pythiales</taxon>
        <taxon>Pythiaceae</taxon>
        <taxon>Pythium</taxon>
    </lineage>
</organism>
<proteinExistence type="predicted"/>
<feature type="region of interest" description="Disordered" evidence="2">
    <location>
        <begin position="417"/>
        <end position="444"/>
    </location>
</feature>
<dbReference type="PANTHER" id="PTHR35796">
    <property type="entry name" value="HYPOTHETICAL CYTOSOLIC PROTEIN"/>
    <property type="match status" value="1"/>
</dbReference>
<evidence type="ECO:0000256" key="1">
    <source>
        <dbReference type="SAM" id="Coils"/>
    </source>
</evidence>